<accession>A0ABS9KI85</accession>
<dbReference type="RefSeq" id="WP_237855990.1">
    <property type="nucleotide sequence ID" value="NZ_JAKLWS010000035.1"/>
</dbReference>
<keyword evidence="2" id="KW-1185">Reference proteome</keyword>
<gene>
    <name evidence="1" type="ORF">L6773_18440</name>
</gene>
<organism evidence="1 2">
    <name type="scientific">Rhodohalobacter sulfatireducens</name>
    <dbReference type="NCBI Taxonomy" id="2911366"/>
    <lineage>
        <taxon>Bacteria</taxon>
        <taxon>Pseudomonadati</taxon>
        <taxon>Balneolota</taxon>
        <taxon>Balneolia</taxon>
        <taxon>Balneolales</taxon>
        <taxon>Balneolaceae</taxon>
        <taxon>Rhodohalobacter</taxon>
    </lineage>
</organism>
<sequence>MNSEEFISDCVGNCFKAIQNAPNSLRKADPINIPDKSVLIGIDGKKVKILKKDDTIQKKRLNIFLKFLQEILSKYNLQFHFRFILNTFDEDKESEYPLFQFSRRYSSRNHLVIPDPHLVSKYLGMRVNNLQSFEEKIPKIVFRGSDTGTFPDVTSNERIYFCKLFKEDDNYDFKISRFFAYTPDLLTRHNIDINDIRGNYMSQEEQSGYRYIGDIDGNTIAWDRNCWALPLNSVLIKFQREKEQKYETWYSNYLYKKQIVPVCSDKREVDALRGREHEIISRQKEFSEFLLSGDISREYFKRVLCLYNEKYHS</sequence>
<evidence type="ECO:0000313" key="1">
    <source>
        <dbReference type="EMBL" id="MCG2590560.1"/>
    </source>
</evidence>
<dbReference type="EMBL" id="JAKLWS010000035">
    <property type="protein sequence ID" value="MCG2590560.1"/>
    <property type="molecule type" value="Genomic_DNA"/>
</dbReference>
<dbReference type="Proteomes" id="UP001165366">
    <property type="component" value="Unassembled WGS sequence"/>
</dbReference>
<reference evidence="1" key="1">
    <citation type="submission" date="2022-01" db="EMBL/GenBank/DDBJ databases">
        <authorList>
            <person name="Wang Y."/>
        </authorList>
    </citation>
    <scope>NUCLEOTIDE SEQUENCE</scope>
    <source>
        <strain evidence="1">WB101</strain>
    </source>
</reference>
<comment type="caution">
    <text evidence="1">The sequence shown here is derived from an EMBL/GenBank/DDBJ whole genome shotgun (WGS) entry which is preliminary data.</text>
</comment>
<evidence type="ECO:0000313" key="2">
    <source>
        <dbReference type="Proteomes" id="UP001165366"/>
    </source>
</evidence>
<protein>
    <submittedName>
        <fullName evidence="1">Uncharacterized protein</fullName>
    </submittedName>
</protein>
<reference evidence="1" key="2">
    <citation type="submission" date="2024-05" db="EMBL/GenBank/DDBJ databases">
        <title>Rhodohalobacter halophilus gen. nov., sp. nov., a moderately halophilic member of the family Balneolaceae.</title>
        <authorList>
            <person name="Xia J."/>
        </authorList>
    </citation>
    <scope>NUCLEOTIDE SEQUENCE</scope>
    <source>
        <strain evidence="1">WB101</strain>
    </source>
</reference>
<proteinExistence type="predicted"/>
<name>A0ABS9KI85_9BACT</name>